<dbReference type="EMBL" id="FOQU01000004">
    <property type="protein sequence ID" value="SFI79522.1"/>
    <property type="molecule type" value="Genomic_DNA"/>
</dbReference>
<dbReference type="SUPFAM" id="SSF109709">
    <property type="entry name" value="KorB DNA-binding domain-like"/>
    <property type="match status" value="1"/>
</dbReference>
<feature type="domain" description="ParB-like N-terminal" evidence="3">
    <location>
        <begin position="93"/>
        <end position="186"/>
    </location>
</feature>
<comment type="similarity">
    <text evidence="1">Belongs to the ParB family.</text>
</comment>
<dbReference type="RefSeq" id="WP_091011973.1">
    <property type="nucleotide sequence ID" value="NZ_CP041743.1"/>
</dbReference>
<evidence type="ECO:0000313" key="5">
    <source>
        <dbReference type="Proteomes" id="UP000199548"/>
    </source>
</evidence>
<dbReference type="Gene3D" id="3.90.1530.10">
    <property type="entry name" value="Conserved hypothetical protein from pyrococcus furiosus pfu- 392566-001, ParB domain"/>
    <property type="match status" value="1"/>
</dbReference>
<dbReference type="InterPro" id="IPR004437">
    <property type="entry name" value="ParB/RepB/Spo0J"/>
</dbReference>
<dbReference type="NCBIfam" id="TIGR00180">
    <property type="entry name" value="parB_part"/>
    <property type="match status" value="1"/>
</dbReference>
<evidence type="ECO:0000259" key="3">
    <source>
        <dbReference type="SMART" id="SM00470"/>
    </source>
</evidence>
<organism evidence="4 5">
    <name type="scientific">Paraburkholderia megapolitana</name>
    <dbReference type="NCBI Taxonomy" id="420953"/>
    <lineage>
        <taxon>Bacteria</taxon>
        <taxon>Pseudomonadati</taxon>
        <taxon>Pseudomonadota</taxon>
        <taxon>Betaproteobacteria</taxon>
        <taxon>Burkholderiales</taxon>
        <taxon>Burkholderiaceae</taxon>
        <taxon>Paraburkholderia</taxon>
    </lineage>
</organism>
<reference evidence="4 5" key="1">
    <citation type="submission" date="2016-10" db="EMBL/GenBank/DDBJ databases">
        <authorList>
            <person name="de Groot N.N."/>
        </authorList>
    </citation>
    <scope>NUCLEOTIDE SEQUENCE [LARGE SCALE GENOMIC DNA]</scope>
    <source>
        <strain evidence="4 5">LMG 23650</strain>
    </source>
</reference>
<evidence type="ECO:0000313" key="4">
    <source>
        <dbReference type="EMBL" id="SFI79522.1"/>
    </source>
</evidence>
<dbReference type="Proteomes" id="UP000199548">
    <property type="component" value="Unassembled WGS sequence"/>
</dbReference>
<dbReference type="InterPro" id="IPR036086">
    <property type="entry name" value="ParB/Sulfiredoxin_sf"/>
</dbReference>
<dbReference type="PANTHER" id="PTHR33375">
    <property type="entry name" value="CHROMOSOME-PARTITIONING PROTEIN PARB-RELATED"/>
    <property type="match status" value="1"/>
</dbReference>
<keyword evidence="5" id="KW-1185">Reference proteome</keyword>
<dbReference type="STRING" id="420953.SAMN05192543_104242"/>
<name>A0A1I3L468_9BURK</name>
<gene>
    <name evidence="4" type="ORF">SAMN05192543_104242</name>
</gene>
<dbReference type="OrthoDB" id="8526040at2"/>
<dbReference type="PANTHER" id="PTHR33375:SF1">
    <property type="entry name" value="CHROMOSOME-PARTITIONING PROTEIN PARB-RELATED"/>
    <property type="match status" value="1"/>
</dbReference>
<dbReference type="GO" id="GO:0007059">
    <property type="term" value="P:chromosome segregation"/>
    <property type="evidence" value="ECO:0007669"/>
    <property type="project" value="TreeGrafter"/>
</dbReference>
<feature type="region of interest" description="Disordered" evidence="2">
    <location>
        <begin position="1"/>
        <end position="22"/>
    </location>
</feature>
<dbReference type="InterPro" id="IPR050336">
    <property type="entry name" value="Chromosome_partition/occlusion"/>
</dbReference>
<dbReference type="SMART" id="SM00470">
    <property type="entry name" value="ParB"/>
    <property type="match status" value="1"/>
</dbReference>
<dbReference type="SUPFAM" id="SSF110849">
    <property type="entry name" value="ParB/Sulfiredoxin"/>
    <property type="match status" value="1"/>
</dbReference>
<sequence length="359" mass="39819">MKPSQFAKGFQARPDTTSSEKRTALDRLNAIDGLVQPGSTKNNEIAGRSSQPASVSAVAAISSDAAESTEHANESPAYRAWRLEHGYRPGQVIELALKAIKPSPFNPRHFYLKSSIAELAVNLAKQGQQQAIHVIPDYDNPGSYFVSDGGRRVRALKEANKETVKAIVVDLPIGIESYKLGYDLNVQRDSQTVFDNAVVWKRFLDDGHFQSQKELAEHLGLDESTVAVALSIAKLPEVVMHEMVVRTDRFGSNMAYQVGRYHSARGADSTLRLINKILSDDLSTRQVADIVKGRASPQESTKPAGRQRYAQRLEIKLEGVSVGDLKSYGDDRLELRLRGLSREKRDDILKQIEQILLLK</sequence>
<dbReference type="Gene3D" id="1.10.10.2830">
    <property type="match status" value="1"/>
</dbReference>
<accession>A0A1I3L468</accession>
<dbReference type="Pfam" id="PF02195">
    <property type="entry name" value="ParB_N"/>
    <property type="match status" value="1"/>
</dbReference>
<evidence type="ECO:0000256" key="2">
    <source>
        <dbReference type="SAM" id="MobiDB-lite"/>
    </source>
</evidence>
<proteinExistence type="inferred from homology"/>
<protein>
    <submittedName>
        <fullName evidence="4">ParB family protein</fullName>
    </submittedName>
</protein>
<evidence type="ECO:0000256" key="1">
    <source>
        <dbReference type="ARBA" id="ARBA00006295"/>
    </source>
</evidence>
<dbReference type="AlphaFoldDB" id="A0A1I3L468"/>
<dbReference type="GO" id="GO:0005694">
    <property type="term" value="C:chromosome"/>
    <property type="evidence" value="ECO:0007669"/>
    <property type="project" value="TreeGrafter"/>
</dbReference>
<dbReference type="GO" id="GO:0003677">
    <property type="term" value="F:DNA binding"/>
    <property type="evidence" value="ECO:0007669"/>
    <property type="project" value="InterPro"/>
</dbReference>
<dbReference type="InterPro" id="IPR003115">
    <property type="entry name" value="ParB_N"/>
</dbReference>